<dbReference type="PATRIC" id="fig|579748.3.peg.3587"/>
<name>A0A0F4NFP1_9VIBR</name>
<organism evidence="2 3">
    <name type="scientific">Vibrio galatheae</name>
    <dbReference type="NCBI Taxonomy" id="579748"/>
    <lineage>
        <taxon>Bacteria</taxon>
        <taxon>Pseudomonadati</taxon>
        <taxon>Pseudomonadota</taxon>
        <taxon>Gammaproteobacteria</taxon>
        <taxon>Vibrionales</taxon>
        <taxon>Vibrionaceae</taxon>
        <taxon>Vibrio</taxon>
    </lineage>
</organism>
<feature type="domain" description="DUF6966" evidence="1">
    <location>
        <begin position="16"/>
        <end position="70"/>
    </location>
</feature>
<dbReference type="InterPro" id="IPR054239">
    <property type="entry name" value="DUF6966"/>
</dbReference>
<dbReference type="Pfam" id="PF22294">
    <property type="entry name" value="DUF6966"/>
    <property type="match status" value="1"/>
</dbReference>
<dbReference type="AlphaFoldDB" id="A0A0F4NFP1"/>
<evidence type="ECO:0000313" key="3">
    <source>
        <dbReference type="Proteomes" id="UP000033673"/>
    </source>
</evidence>
<gene>
    <name evidence="2" type="ORF">TW81_17375</name>
</gene>
<evidence type="ECO:0000313" key="2">
    <source>
        <dbReference type="EMBL" id="KJY81678.1"/>
    </source>
</evidence>
<proteinExistence type="predicted"/>
<reference evidence="2 3" key="1">
    <citation type="journal article" date="2015" name="BMC Genomics">
        <title>Genome mining reveals unlocked bioactive potential of marine Gram-negative bacteria.</title>
        <authorList>
            <person name="Machado H."/>
            <person name="Sonnenschein E.C."/>
            <person name="Melchiorsen J."/>
            <person name="Gram L."/>
        </authorList>
    </citation>
    <scope>NUCLEOTIDE SEQUENCE [LARGE SCALE GENOMIC DNA]</scope>
    <source>
        <strain evidence="2 3">S2757</strain>
    </source>
</reference>
<dbReference type="Proteomes" id="UP000033673">
    <property type="component" value="Unassembled WGS sequence"/>
</dbReference>
<comment type="caution">
    <text evidence="2">The sequence shown here is derived from an EMBL/GenBank/DDBJ whole genome shotgun (WGS) entry which is preliminary data.</text>
</comment>
<sequence>MRVISIIKQIIDLLVSVGESNWADTFTSFKLKLVNSDSENLQILRSDILGIYGGMGSFNDLVLYSEGQVLIRENQTLDKLRKELFEVLN</sequence>
<dbReference type="EMBL" id="JXXV01000033">
    <property type="protein sequence ID" value="KJY81678.1"/>
    <property type="molecule type" value="Genomic_DNA"/>
</dbReference>
<accession>A0A0F4NFP1</accession>
<keyword evidence="3" id="KW-1185">Reference proteome</keyword>
<protein>
    <recommendedName>
        <fullName evidence="1">DUF6966 domain-containing protein</fullName>
    </recommendedName>
</protein>
<evidence type="ECO:0000259" key="1">
    <source>
        <dbReference type="Pfam" id="PF22294"/>
    </source>
</evidence>